<dbReference type="Proteomes" id="UP000814243">
    <property type="component" value="Unassembled WGS sequence"/>
</dbReference>
<evidence type="ECO:0000256" key="1">
    <source>
        <dbReference type="SAM" id="MobiDB-lite"/>
    </source>
</evidence>
<comment type="caution">
    <text evidence="2">The sequence shown here is derived from an EMBL/GenBank/DDBJ whole genome shotgun (WGS) entry which is preliminary data.</text>
</comment>
<reference evidence="2" key="1">
    <citation type="journal article" date="2021" name="G3 (Bethesda)">
        <title>Genome and transcriptome analysis of the beet armyworm Spodoptera exigua reveals targets for pest control. .</title>
        <authorList>
            <person name="Simon S."/>
            <person name="Breeschoten T."/>
            <person name="Jansen H.J."/>
            <person name="Dirks R.P."/>
            <person name="Schranz M.E."/>
            <person name="Ros V.I.D."/>
        </authorList>
    </citation>
    <scope>NUCLEOTIDE SEQUENCE</scope>
    <source>
        <strain evidence="2">TB_SE_WUR_2020</strain>
    </source>
</reference>
<dbReference type="EMBL" id="JACEFF010000498">
    <property type="protein sequence ID" value="KAH9636493.1"/>
    <property type="molecule type" value="Genomic_DNA"/>
</dbReference>
<organism evidence="2 3">
    <name type="scientific">Spodoptera exigua</name>
    <name type="common">Beet armyworm</name>
    <name type="synonym">Noctua fulgens</name>
    <dbReference type="NCBI Taxonomy" id="7107"/>
    <lineage>
        <taxon>Eukaryota</taxon>
        <taxon>Metazoa</taxon>
        <taxon>Ecdysozoa</taxon>
        <taxon>Arthropoda</taxon>
        <taxon>Hexapoda</taxon>
        <taxon>Insecta</taxon>
        <taxon>Pterygota</taxon>
        <taxon>Neoptera</taxon>
        <taxon>Endopterygota</taxon>
        <taxon>Lepidoptera</taxon>
        <taxon>Glossata</taxon>
        <taxon>Ditrysia</taxon>
        <taxon>Noctuoidea</taxon>
        <taxon>Noctuidae</taxon>
        <taxon>Amphipyrinae</taxon>
        <taxon>Spodoptera</taxon>
    </lineage>
</organism>
<feature type="region of interest" description="Disordered" evidence="1">
    <location>
        <begin position="85"/>
        <end position="108"/>
    </location>
</feature>
<name>A0A922MHB6_SPOEX</name>
<evidence type="ECO:0000313" key="3">
    <source>
        <dbReference type="Proteomes" id="UP000814243"/>
    </source>
</evidence>
<evidence type="ECO:0000313" key="2">
    <source>
        <dbReference type="EMBL" id="KAH9636493.1"/>
    </source>
</evidence>
<dbReference type="AlphaFoldDB" id="A0A922MHB6"/>
<sequence length="134" mass="15763">MSRGNFRQEQDQNTAKLVITAFYKVADKDGATASQITNYLQDKFGNVWKTNMLTTKAEETLKRSAVLGFLDRHGKRYVANLARGMGCGRSRKSRRRSRCRSRRRSRRRSCRRKRRKKCCCKKKRRRPPCCCKKP</sequence>
<accession>A0A922MHB6</accession>
<protein>
    <submittedName>
        <fullName evidence="2">Uncharacterized protein</fullName>
    </submittedName>
</protein>
<feature type="compositionally biased region" description="Basic residues" evidence="1">
    <location>
        <begin position="89"/>
        <end position="108"/>
    </location>
</feature>
<gene>
    <name evidence="2" type="ORF">HF086_002193</name>
</gene>
<proteinExistence type="predicted"/>